<dbReference type="InterPro" id="IPR041474">
    <property type="entry name" value="NicS_C"/>
</dbReference>
<evidence type="ECO:0000256" key="2">
    <source>
        <dbReference type="PROSITE-ProRule" id="PRU00335"/>
    </source>
</evidence>
<reference evidence="4 5" key="1">
    <citation type="submission" date="2019-04" db="EMBL/GenBank/DDBJ databases">
        <title>Phreatobacter aquaticus sp. nov.</title>
        <authorList>
            <person name="Choi A."/>
        </authorList>
    </citation>
    <scope>NUCLEOTIDE SEQUENCE [LARGE SCALE GENOMIC DNA]</scope>
    <source>
        <strain evidence="4 5">KCTC 52518</strain>
    </source>
</reference>
<dbReference type="InterPro" id="IPR009057">
    <property type="entry name" value="Homeodomain-like_sf"/>
</dbReference>
<dbReference type="RefSeq" id="WP_136962369.1">
    <property type="nucleotide sequence ID" value="NZ_CP039690.1"/>
</dbReference>
<protein>
    <submittedName>
        <fullName evidence="4">TetR/AcrR family transcriptional regulator</fullName>
    </submittedName>
</protein>
<accession>A0A4D7B284</accession>
<dbReference type="GO" id="GO:0003677">
    <property type="term" value="F:DNA binding"/>
    <property type="evidence" value="ECO:0007669"/>
    <property type="project" value="UniProtKB-UniRule"/>
</dbReference>
<evidence type="ECO:0000313" key="5">
    <source>
        <dbReference type="Proteomes" id="UP000298781"/>
    </source>
</evidence>
<feature type="DNA-binding region" description="H-T-H motif" evidence="2">
    <location>
        <begin position="49"/>
        <end position="68"/>
    </location>
</feature>
<dbReference type="OrthoDB" id="2356263at2"/>
<dbReference type="PANTHER" id="PTHR30328">
    <property type="entry name" value="TRANSCRIPTIONAL REPRESSOR"/>
    <property type="match status" value="1"/>
</dbReference>
<dbReference type="Pfam" id="PF17938">
    <property type="entry name" value="TetR_C_29"/>
    <property type="match status" value="1"/>
</dbReference>
<evidence type="ECO:0000259" key="3">
    <source>
        <dbReference type="PROSITE" id="PS50977"/>
    </source>
</evidence>
<dbReference type="InterPro" id="IPR050109">
    <property type="entry name" value="HTH-type_TetR-like_transc_reg"/>
</dbReference>
<dbReference type="KEGG" id="pstg:E8M01_23410"/>
<dbReference type="EMBL" id="CP039690">
    <property type="protein sequence ID" value="QCI66931.1"/>
    <property type="molecule type" value="Genomic_DNA"/>
</dbReference>
<dbReference type="Gene3D" id="1.10.357.10">
    <property type="entry name" value="Tetracycline Repressor, domain 2"/>
    <property type="match status" value="1"/>
</dbReference>
<evidence type="ECO:0000256" key="1">
    <source>
        <dbReference type="ARBA" id="ARBA00023125"/>
    </source>
</evidence>
<dbReference type="PANTHER" id="PTHR30328:SF54">
    <property type="entry name" value="HTH-TYPE TRANSCRIPTIONAL REPRESSOR SCO4008"/>
    <property type="match status" value="1"/>
</dbReference>
<organism evidence="4 5">
    <name type="scientific">Phreatobacter stygius</name>
    <dbReference type="NCBI Taxonomy" id="1940610"/>
    <lineage>
        <taxon>Bacteria</taxon>
        <taxon>Pseudomonadati</taxon>
        <taxon>Pseudomonadota</taxon>
        <taxon>Alphaproteobacteria</taxon>
        <taxon>Hyphomicrobiales</taxon>
        <taxon>Phreatobacteraceae</taxon>
        <taxon>Phreatobacter</taxon>
    </lineage>
</organism>
<keyword evidence="5" id="KW-1185">Reference proteome</keyword>
<dbReference type="SUPFAM" id="SSF46689">
    <property type="entry name" value="Homeodomain-like"/>
    <property type="match status" value="1"/>
</dbReference>
<name>A0A4D7B284_9HYPH</name>
<evidence type="ECO:0000313" key="4">
    <source>
        <dbReference type="EMBL" id="QCI66931.1"/>
    </source>
</evidence>
<feature type="domain" description="HTH tetR-type" evidence="3">
    <location>
        <begin position="26"/>
        <end position="86"/>
    </location>
</feature>
<dbReference type="AlphaFoldDB" id="A0A4D7B284"/>
<dbReference type="InterPro" id="IPR036271">
    <property type="entry name" value="Tet_transcr_reg_TetR-rel_C_sf"/>
</dbReference>
<gene>
    <name evidence="4" type="ORF">E8M01_23410</name>
</gene>
<dbReference type="InterPro" id="IPR001647">
    <property type="entry name" value="HTH_TetR"/>
</dbReference>
<keyword evidence="1 2" id="KW-0238">DNA-binding</keyword>
<dbReference type="PROSITE" id="PS50977">
    <property type="entry name" value="HTH_TETR_2"/>
    <property type="match status" value="1"/>
</dbReference>
<sequence>MSRTIPPTHQRIATVPIRQKGQRDPEATQRALLAAAVAEFAEKGLAGARIDEIARRSGVNKQLVYHHFGNKDDLYQAALEQVYAEIRARERELKLGDLPPLAALEKLVGFSFDYLTEHPEFVALLNDENRQAARHVGRSKRLQDMHSPLITLLQETLDRGARDGVFRTDLDPLNIYISIAALSYFYFSNGRTLSAIFGSDLGTAKAVAARRRHVVAFALGAMRPVE</sequence>
<dbReference type="PRINTS" id="PR00455">
    <property type="entry name" value="HTHTETR"/>
</dbReference>
<dbReference type="Proteomes" id="UP000298781">
    <property type="component" value="Chromosome"/>
</dbReference>
<dbReference type="SUPFAM" id="SSF48498">
    <property type="entry name" value="Tetracyclin repressor-like, C-terminal domain"/>
    <property type="match status" value="1"/>
</dbReference>
<proteinExistence type="predicted"/>
<dbReference type="Pfam" id="PF00440">
    <property type="entry name" value="TetR_N"/>
    <property type="match status" value="1"/>
</dbReference>